<dbReference type="Pfam" id="PF00440">
    <property type="entry name" value="TetR_N"/>
    <property type="match status" value="1"/>
</dbReference>
<dbReference type="EMBL" id="CACSIM010000002">
    <property type="protein sequence ID" value="CAA0097296.1"/>
    <property type="molecule type" value="Genomic_DNA"/>
</dbReference>
<dbReference type="Proteomes" id="UP000435877">
    <property type="component" value="Unassembled WGS sequence"/>
</dbReference>
<dbReference type="PROSITE" id="PS01081">
    <property type="entry name" value="HTH_TETR_1"/>
    <property type="match status" value="1"/>
</dbReference>
<dbReference type="PANTHER" id="PTHR47506:SF1">
    <property type="entry name" value="HTH-TYPE TRANSCRIPTIONAL REGULATOR YJDC"/>
    <property type="match status" value="1"/>
</dbReference>
<organism evidence="7 9">
    <name type="scientific">Zhongshania aliphaticivorans</name>
    <dbReference type="NCBI Taxonomy" id="1470434"/>
    <lineage>
        <taxon>Bacteria</taxon>
        <taxon>Pseudomonadati</taxon>
        <taxon>Pseudomonadota</taxon>
        <taxon>Gammaproteobacteria</taxon>
        <taxon>Cellvibrionales</taxon>
        <taxon>Spongiibacteraceae</taxon>
        <taxon>Zhongshania</taxon>
    </lineage>
</organism>
<dbReference type="PROSITE" id="PS50977">
    <property type="entry name" value="HTH_TETR_2"/>
    <property type="match status" value="1"/>
</dbReference>
<evidence type="ECO:0000256" key="1">
    <source>
        <dbReference type="ARBA" id="ARBA00023015"/>
    </source>
</evidence>
<sequence>MSVGEVGGKRERTRALLLLSSAQQFAKHGYNGVSIDLLAKAAKLSKGALYDHFKSKEDIYIQSTSHYLVSVLKTIKPSDVEKGLNAEQALFLYLGKFLELLHNDWVARRLVLRVITESTGENVQAIARKVLTEPFEYTASLLSAFRPELDAEEHLFSFYCNAILREDFKGVIGALSPNVGALTDSDALLDHFRKVWA</sequence>
<name>A0A5S9P2M7_9GAMM</name>
<evidence type="ECO:0000256" key="2">
    <source>
        <dbReference type="ARBA" id="ARBA00023125"/>
    </source>
</evidence>
<evidence type="ECO:0000313" key="8">
    <source>
        <dbReference type="Proteomes" id="UP000435877"/>
    </source>
</evidence>
<evidence type="ECO:0000256" key="3">
    <source>
        <dbReference type="ARBA" id="ARBA00023163"/>
    </source>
</evidence>
<feature type="DNA-binding region" description="H-T-H motif" evidence="4">
    <location>
        <begin position="34"/>
        <end position="53"/>
    </location>
</feature>
<dbReference type="Proteomes" id="UP000439591">
    <property type="component" value="Unassembled WGS sequence"/>
</dbReference>
<dbReference type="PRINTS" id="PR00455">
    <property type="entry name" value="HTHTETR"/>
</dbReference>
<keyword evidence="1" id="KW-0805">Transcription regulation</keyword>
<keyword evidence="2 4" id="KW-0238">DNA-binding</keyword>
<gene>
    <name evidence="6" type="ORF">IHBHHGIJ_01922</name>
    <name evidence="7" type="ORF">KFEGEMFD_01524</name>
</gene>
<dbReference type="InterPro" id="IPR001647">
    <property type="entry name" value="HTH_TetR"/>
</dbReference>
<evidence type="ECO:0000313" key="6">
    <source>
        <dbReference type="EMBL" id="CAA0090047.1"/>
    </source>
</evidence>
<dbReference type="PANTHER" id="PTHR47506">
    <property type="entry name" value="TRANSCRIPTIONAL REGULATORY PROTEIN"/>
    <property type="match status" value="1"/>
</dbReference>
<evidence type="ECO:0000313" key="9">
    <source>
        <dbReference type="Proteomes" id="UP000439591"/>
    </source>
</evidence>
<dbReference type="InterPro" id="IPR023772">
    <property type="entry name" value="DNA-bd_HTH_TetR-type_CS"/>
</dbReference>
<evidence type="ECO:0000313" key="7">
    <source>
        <dbReference type="EMBL" id="CAA0097296.1"/>
    </source>
</evidence>
<protein>
    <recommendedName>
        <fullName evidence="5">HTH tetR-type domain-containing protein</fullName>
    </recommendedName>
</protein>
<reference evidence="8 9" key="1">
    <citation type="submission" date="2019-11" db="EMBL/GenBank/DDBJ databases">
        <authorList>
            <person name="Holert J."/>
        </authorList>
    </citation>
    <scope>NUCLEOTIDE SEQUENCE [LARGE SCALE GENOMIC DNA]</scope>
    <source>
        <strain evidence="7">BC3_2A</strain>
        <strain evidence="6">SB11_1A</strain>
    </source>
</reference>
<dbReference type="Gene3D" id="1.10.357.10">
    <property type="entry name" value="Tetracycline Repressor, domain 2"/>
    <property type="match status" value="1"/>
</dbReference>
<dbReference type="GO" id="GO:0003677">
    <property type="term" value="F:DNA binding"/>
    <property type="evidence" value="ECO:0007669"/>
    <property type="project" value="UniProtKB-UniRule"/>
</dbReference>
<dbReference type="SUPFAM" id="SSF46689">
    <property type="entry name" value="Homeodomain-like"/>
    <property type="match status" value="1"/>
</dbReference>
<keyword evidence="3" id="KW-0804">Transcription</keyword>
<feature type="domain" description="HTH tetR-type" evidence="5">
    <location>
        <begin position="11"/>
        <end position="71"/>
    </location>
</feature>
<evidence type="ECO:0000259" key="5">
    <source>
        <dbReference type="PROSITE" id="PS50977"/>
    </source>
</evidence>
<evidence type="ECO:0000256" key="4">
    <source>
        <dbReference type="PROSITE-ProRule" id="PRU00335"/>
    </source>
</evidence>
<dbReference type="AlphaFoldDB" id="A0A5S9P2M7"/>
<dbReference type="InterPro" id="IPR009057">
    <property type="entry name" value="Homeodomain-like_sf"/>
</dbReference>
<keyword evidence="8" id="KW-1185">Reference proteome</keyword>
<accession>A0A5S9P2M7</accession>
<proteinExistence type="predicted"/>
<dbReference type="EMBL" id="CACSIK010000001">
    <property type="protein sequence ID" value="CAA0090047.1"/>
    <property type="molecule type" value="Genomic_DNA"/>
</dbReference>